<dbReference type="SUPFAM" id="SSF51366">
    <property type="entry name" value="Ribulose-phoshate binding barrel"/>
    <property type="match status" value="1"/>
</dbReference>
<keyword evidence="7 9" id="KW-0057">Aromatic amino acid biosynthesis</keyword>
<name>A0A2G6K9K6_9ACTN</name>
<feature type="domain" description="N-(5'phosphoribosyl) anthranilate isomerase (PRAI)" evidence="10">
    <location>
        <begin position="3"/>
        <end position="194"/>
    </location>
</feature>
<evidence type="ECO:0000256" key="5">
    <source>
        <dbReference type="ARBA" id="ARBA00022605"/>
    </source>
</evidence>
<evidence type="ECO:0000256" key="1">
    <source>
        <dbReference type="ARBA" id="ARBA00001164"/>
    </source>
</evidence>
<dbReference type="CDD" id="cd00405">
    <property type="entry name" value="PRAI"/>
    <property type="match status" value="1"/>
</dbReference>
<sequence length="217" mass="23650">MFIKICGITSEDDALFAVAMGADAVGFVFAPSPHQIAAQKVYDITRRLPPEILTVGVFRNEHPKRVVQIANTSGVKAVQLHGRQRPEDVAEVTSRIRYVIKAFRSTSPDLVHADRYGTDLVMVNAAAPASGQVFDWSLVADVPSGVRMILSGGLTPSNVAEAIDKVEPWGVDVCSGVESQSGKKDPTLVRRFINAAREAAPEPYRGPDEVPYDWYDE</sequence>
<organism evidence="11 12">
    <name type="scientific">Ilumatobacter coccineus</name>
    <dbReference type="NCBI Taxonomy" id="467094"/>
    <lineage>
        <taxon>Bacteria</taxon>
        <taxon>Bacillati</taxon>
        <taxon>Actinomycetota</taxon>
        <taxon>Acidimicrobiia</taxon>
        <taxon>Acidimicrobiales</taxon>
        <taxon>Ilumatobacteraceae</taxon>
        <taxon>Ilumatobacter</taxon>
    </lineage>
</organism>
<comment type="catalytic activity">
    <reaction evidence="1 9">
        <text>N-(5-phospho-beta-D-ribosyl)anthranilate = 1-(2-carboxyphenylamino)-1-deoxy-D-ribulose 5-phosphate</text>
        <dbReference type="Rhea" id="RHEA:21540"/>
        <dbReference type="ChEBI" id="CHEBI:18277"/>
        <dbReference type="ChEBI" id="CHEBI:58613"/>
        <dbReference type="EC" id="5.3.1.24"/>
    </reaction>
</comment>
<dbReference type="InterPro" id="IPR001240">
    <property type="entry name" value="PRAI_dom"/>
</dbReference>
<gene>
    <name evidence="9" type="primary">trpF</name>
    <name evidence="11" type="ORF">CSA55_03515</name>
</gene>
<keyword evidence="5 9" id="KW-0028">Amino-acid biosynthesis</keyword>
<dbReference type="InterPro" id="IPR011060">
    <property type="entry name" value="RibuloseP-bd_barrel"/>
</dbReference>
<dbReference type="PANTHER" id="PTHR42894:SF1">
    <property type="entry name" value="N-(5'-PHOSPHORIBOSYL)ANTHRANILATE ISOMERASE"/>
    <property type="match status" value="1"/>
</dbReference>
<evidence type="ECO:0000256" key="9">
    <source>
        <dbReference type="HAMAP-Rule" id="MF_00135"/>
    </source>
</evidence>
<dbReference type="GO" id="GO:0000162">
    <property type="term" value="P:L-tryptophan biosynthetic process"/>
    <property type="evidence" value="ECO:0007669"/>
    <property type="project" value="UniProtKB-UniRule"/>
</dbReference>
<evidence type="ECO:0000256" key="8">
    <source>
        <dbReference type="ARBA" id="ARBA00023235"/>
    </source>
</evidence>
<dbReference type="EC" id="5.3.1.24" evidence="3 9"/>
<reference evidence="11 12" key="1">
    <citation type="submission" date="2017-10" db="EMBL/GenBank/DDBJ databases">
        <title>Novel microbial diversity and functional potential in the marine mammal oral microbiome.</title>
        <authorList>
            <person name="Dudek N.K."/>
            <person name="Sun C.L."/>
            <person name="Burstein D."/>
            <person name="Kantor R.S."/>
            <person name="Aliaga Goltsman D.S."/>
            <person name="Bik E.M."/>
            <person name="Thomas B.C."/>
            <person name="Banfield J.F."/>
            <person name="Relman D.A."/>
        </authorList>
    </citation>
    <scope>NUCLEOTIDE SEQUENCE [LARGE SCALE GENOMIC DNA]</scope>
    <source>
        <strain evidence="11">DOLJORAL78_61_10</strain>
    </source>
</reference>
<evidence type="ECO:0000256" key="7">
    <source>
        <dbReference type="ARBA" id="ARBA00023141"/>
    </source>
</evidence>
<dbReference type="Pfam" id="PF00697">
    <property type="entry name" value="PRAI"/>
    <property type="match status" value="1"/>
</dbReference>
<dbReference type="Proteomes" id="UP000230914">
    <property type="component" value="Unassembled WGS sequence"/>
</dbReference>
<evidence type="ECO:0000313" key="12">
    <source>
        <dbReference type="Proteomes" id="UP000230914"/>
    </source>
</evidence>
<keyword evidence="6 9" id="KW-0822">Tryptophan biosynthesis</keyword>
<dbReference type="PANTHER" id="PTHR42894">
    <property type="entry name" value="N-(5'-PHOSPHORIBOSYL)ANTHRANILATE ISOMERASE"/>
    <property type="match status" value="1"/>
</dbReference>
<evidence type="ECO:0000256" key="3">
    <source>
        <dbReference type="ARBA" id="ARBA00012572"/>
    </source>
</evidence>
<dbReference type="InterPro" id="IPR044643">
    <property type="entry name" value="TrpF_fam"/>
</dbReference>
<protein>
    <recommendedName>
        <fullName evidence="4 9">N-(5'-phosphoribosyl)anthranilate isomerase</fullName>
        <shortName evidence="9">PRAI</shortName>
        <ecNumber evidence="3 9">5.3.1.24</ecNumber>
    </recommendedName>
</protein>
<accession>A0A2G6K9K6</accession>
<dbReference type="UniPathway" id="UPA00035">
    <property type="reaction ID" value="UER00042"/>
</dbReference>
<dbReference type="EMBL" id="PDSL01000050">
    <property type="protein sequence ID" value="PIE32388.1"/>
    <property type="molecule type" value="Genomic_DNA"/>
</dbReference>
<evidence type="ECO:0000259" key="10">
    <source>
        <dbReference type="Pfam" id="PF00697"/>
    </source>
</evidence>
<comment type="caution">
    <text evidence="11">The sequence shown here is derived from an EMBL/GenBank/DDBJ whole genome shotgun (WGS) entry which is preliminary data.</text>
</comment>
<dbReference type="AlphaFoldDB" id="A0A2G6K9K6"/>
<keyword evidence="8 9" id="KW-0413">Isomerase</keyword>
<dbReference type="InterPro" id="IPR013785">
    <property type="entry name" value="Aldolase_TIM"/>
</dbReference>
<dbReference type="Gene3D" id="3.20.20.70">
    <property type="entry name" value="Aldolase class I"/>
    <property type="match status" value="1"/>
</dbReference>
<evidence type="ECO:0000256" key="2">
    <source>
        <dbReference type="ARBA" id="ARBA00004664"/>
    </source>
</evidence>
<evidence type="ECO:0000313" key="11">
    <source>
        <dbReference type="EMBL" id="PIE32388.1"/>
    </source>
</evidence>
<dbReference type="HAMAP" id="MF_00135">
    <property type="entry name" value="PRAI"/>
    <property type="match status" value="1"/>
</dbReference>
<comment type="pathway">
    <text evidence="2 9">Amino-acid biosynthesis; L-tryptophan biosynthesis; L-tryptophan from chorismate: step 3/5.</text>
</comment>
<comment type="similarity">
    <text evidence="9">Belongs to the TrpF family.</text>
</comment>
<dbReference type="GO" id="GO:0004640">
    <property type="term" value="F:phosphoribosylanthranilate isomerase activity"/>
    <property type="evidence" value="ECO:0007669"/>
    <property type="project" value="UniProtKB-UniRule"/>
</dbReference>
<evidence type="ECO:0000256" key="4">
    <source>
        <dbReference type="ARBA" id="ARBA00022272"/>
    </source>
</evidence>
<proteinExistence type="inferred from homology"/>
<evidence type="ECO:0000256" key="6">
    <source>
        <dbReference type="ARBA" id="ARBA00022822"/>
    </source>
</evidence>